<evidence type="ECO:0000256" key="7">
    <source>
        <dbReference type="SAM" id="MobiDB-lite"/>
    </source>
</evidence>
<keyword evidence="9" id="KW-1185">Reference proteome</keyword>
<feature type="non-terminal residue" evidence="8">
    <location>
        <position position="1"/>
    </location>
</feature>
<dbReference type="GO" id="GO:0005634">
    <property type="term" value="C:nucleus"/>
    <property type="evidence" value="ECO:0007669"/>
    <property type="project" value="UniProtKB-SubCell"/>
</dbReference>
<gene>
    <name evidence="8" type="ORF">PFISCL1PPCAC_28243</name>
</gene>
<dbReference type="PRINTS" id="PR00616">
    <property type="entry name" value="CCAATSUBUNTB"/>
</dbReference>
<dbReference type="GO" id="GO:0003700">
    <property type="term" value="F:DNA-binding transcription factor activity"/>
    <property type="evidence" value="ECO:0007669"/>
    <property type="project" value="UniProtKB-UniRule"/>
</dbReference>
<comment type="similarity">
    <text evidence="6">Belongs to the NFYA/HAP2 subunit family.</text>
</comment>
<dbReference type="Pfam" id="PF02045">
    <property type="entry name" value="CBFB_NFYA"/>
    <property type="match status" value="1"/>
</dbReference>
<dbReference type="SMART" id="SM00521">
    <property type="entry name" value="CBF"/>
    <property type="match status" value="1"/>
</dbReference>
<organism evidence="8 9">
    <name type="scientific">Pristionchus fissidentatus</name>
    <dbReference type="NCBI Taxonomy" id="1538716"/>
    <lineage>
        <taxon>Eukaryota</taxon>
        <taxon>Metazoa</taxon>
        <taxon>Ecdysozoa</taxon>
        <taxon>Nematoda</taxon>
        <taxon>Chromadorea</taxon>
        <taxon>Rhabditida</taxon>
        <taxon>Rhabditina</taxon>
        <taxon>Diplogasteromorpha</taxon>
        <taxon>Diplogasteroidea</taxon>
        <taxon>Neodiplogasteridae</taxon>
        <taxon>Pristionchus</taxon>
    </lineage>
</organism>
<dbReference type="EMBL" id="BTSY01000007">
    <property type="protein sequence ID" value="GMT36946.1"/>
    <property type="molecule type" value="Genomic_DNA"/>
</dbReference>
<name>A0AAV5WX42_9BILA</name>
<protein>
    <recommendedName>
        <fullName evidence="6">Nuclear transcription factor Y subunit</fullName>
    </recommendedName>
</protein>
<keyword evidence="4 6" id="KW-0804">Transcription</keyword>
<dbReference type="InterPro" id="IPR001289">
    <property type="entry name" value="NFYA"/>
</dbReference>
<evidence type="ECO:0000313" key="9">
    <source>
        <dbReference type="Proteomes" id="UP001432322"/>
    </source>
</evidence>
<reference evidence="8" key="1">
    <citation type="submission" date="2023-10" db="EMBL/GenBank/DDBJ databases">
        <title>Genome assembly of Pristionchus species.</title>
        <authorList>
            <person name="Yoshida K."/>
            <person name="Sommer R.J."/>
        </authorList>
    </citation>
    <scope>NUCLEOTIDE SEQUENCE</scope>
    <source>
        <strain evidence="8">RS5133</strain>
    </source>
</reference>
<keyword evidence="5 6" id="KW-0539">Nucleus</keyword>
<comment type="function">
    <text evidence="6">Component of the sequence-specific heterotrimeric transcription factor (NF-Y) which specifically recognizes a 5'-CCAAT-3' box motif found in the promoters of its target genes.</text>
</comment>
<dbReference type="PROSITE" id="PS51152">
    <property type="entry name" value="NFYA_HAP2_2"/>
    <property type="match status" value="1"/>
</dbReference>
<comment type="subunit">
    <text evidence="6">Heterotrimer.</text>
</comment>
<dbReference type="AlphaFoldDB" id="A0AAV5WX42"/>
<keyword evidence="2 6" id="KW-0805">Transcription regulation</keyword>
<evidence type="ECO:0000256" key="3">
    <source>
        <dbReference type="ARBA" id="ARBA00023125"/>
    </source>
</evidence>
<evidence type="ECO:0000256" key="6">
    <source>
        <dbReference type="RuleBase" id="RU367155"/>
    </source>
</evidence>
<evidence type="ECO:0000256" key="4">
    <source>
        <dbReference type="ARBA" id="ARBA00023163"/>
    </source>
</evidence>
<comment type="subcellular location">
    <subcellularLocation>
        <location evidence="1 6">Nucleus</location>
    </subcellularLocation>
</comment>
<feature type="compositionally biased region" description="Basic and acidic residues" evidence="7">
    <location>
        <begin position="541"/>
        <end position="551"/>
    </location>
</feature>
<dbReference type="GO" id="GO:0003677">
    <property type="term" value="F:DNA binding"/>
    <property type="evidence" value="ECO:0007669"/>
    <property type="project" value="UniProtKB-KW"/>
</dbReference>
<evidence type="ECO:0000256" key="1">
    <source>
        <dbReference type="ARBA" id="ARBA00004123"/>
    </source>
</evidence>
<evidence type="ECO:0000256" key="2">
    <source>
        <dbReference type="ARBA" id="ARBA00023015"/>
    </source>
</evidence>
<proteinExistence type="inferred from homology"/>
<sequence>KETLKCHWYYRPRQNSVGSISHNGFEITDTDAFQMYQSGQHVYTQYTDEESQDVKYKYFVQSIDDPGDSLTFEDELAILEQAEMERQMKIEAMQAIQPNEHGMIEIPMELTEGVFDEEDFLKVDRMNADGEIVDDPPLSQPIGDEPKYSAIVNGEEIIIDEATYEEYMRTNASTPQMPQVQGLQSLDGSYIMQLPDEILQGNQSIQVITLPDGQLAVQVTPNEPKQQMVTMVTIDDAGNVLSSDASFPMTMAMQGMSGQMSIHTNESTQQSMPAMLTMQTDEFGNMYLQEEDVMPSTSGIEGVSYMVDGDPATIAAMYPGMQMLAVHPDGTVDTNFSTNHTNLPAATADTTFVNTRQYHRIMKRREARAKLEASGRVPKNRSKYLHESRHRHACNRVRGEGGKFNSKALKGKKLDDSSFEEQSKEDEKLLICKIEPASPEKPVINDSPLQSEVKKEISPIKPSPPVDKKNNARKFAPPIKSRNPTPLTMRSNPAERPTAVITHAPLPPMAKSRPPGFRVARPSEIKKLLPTTYSKPGSTVRRIEPLPEKILQESPSNSNSPPVIESDVKPSLDPQYSRTNVH</sequence>
<dbReference type="Gene3D" id="6.10.250.2430">
    <property type="match status" value="1"/>
</dbReference>
<dbReference type="PANTHER" id="PTHR12632">
    <property type="entry name" value="TRANSCRIPTION FACTOR NF-Y ALPHA-RELATED"/>
    <property type="match status" value="1"/>
</dbReference>
<accession>A0AAV5WX42</accession>
<keyword evidence="3 6" id="KW-0238">DNA-binding</keyword>
<evidence type="ECO:0000256" key="5">
    <source>
        <dbReference type="ARBA" id="ARBA00023242"/>
    </source>
</evidence>
<feature type="region of interest" description="Disordered" evidence="7">
    <location>
        <begin position="451"/>
        <end position="492"/>
    </location>
</feature>
<comment type="caution">
    <text evidence="8">The sequence shown here is derived from an EMBL/GenBank/DDBJ whole genome shotgun (WGS) entry which is preliminary data.</text>
</comment>
<evidence type="ECO:0000313" key="8">
    <source>
        <dbReference type="EMBL" id="GMT36946.1"/>
    </source>
</evidence>
<feature type="region of interest" description="Disordered" evidence="7">
    <location>
        <begin position="505"/>
        <end position="582"/>
    </location>
</feature>
<dbReference type="Proteomes" id="UP001432322">
    <property type="component" value="Unassembled WGS sequence"/>
</dbReference>
<feature type="compositionally biased region" description="Polar residues" evidence="7">
    <location>
        <begin position="482"/>
        <end position="491"/>
    </location>
</feature>